<keyword evidence="3 5" id="KW-0863">Zinc-finger</keyword>
<evidence type="ECO:0000256" key="6">
    <source>
        <dbReference type="SAM" id="MobiDB-lite"/>
    </source>
</evidence>
<evidence type="ECO:0000259" key="7">
    <source>
        <dbReference type="PROSITE" id="PS50157"/>
    </source>
</evidence>
<feature type="domain" description="C2H2-type" evidence="7">
    <location>
        <begin position="176"/>
        <end position="203"/>
    </location>
</feature>
<feature type="compositionally biased region" description="Basic and acidic residues" evidence="6">
    <location>
        <begin position="118"/>
        <end position="131"/>
    </location>
</feature>
<dbReference type="PROSITE" id="PS50157">
    <property type="entry name" value="ZINC_FINGER_C2H2_2"/>
    <property type="match status" value="12"/>
</dbReference>
<reference evidence="9" key="1">
    <citation type="submission" date="2025-08" db="UniProtKB">
        <authorList>
            <consortium name="RefSeq"/>
        </authorList>
    </citation>
    <scope>IDENTIFICATION</scope>
    <source>
        <tissue evidence="9">Muscle</tissue>
    </source>
</reference>
<feature type="domain" description="C2H2-type" evidence="7">
    <location>
        <begin position="322"/>
        <end position="350"/>
    </location>
</feature>
<dbReference type="Proteomes" id="UP000694941">
    <property type="component" value="Unplaced"/>
</dbReference>
<keyword evidence="1" id="KW-0479">Metal-binding</keyword>
<dbReference type="Pfam" id="PF00096">
    <property type="entry name" value="zf-C2H2"/>
    <property type="match status" value="7"/>
</dbReference>
<keyword evidence="8" id="KW-1185">Reference proteome</keyword>
<dbReference type="SMART" id="SM00355">
    <property type="entry name" value="ZnF_C2H2"/>
    <property type="match status" value="13"/>
</dbReference>
<proteinExistence type="predicted"/>
<evidence type="ECO:0000256" key="5">
    <source>
        <dbReference type="PROSITE-ProRule" id="PRU00042"/>
    </source>
</evidence>
<evidence type="ECO:0000256" key="3">
    <source>
        <dbReference type="ARBA" id="ARBA00022771"/>
    </source>
</evidence>
<feature type="domain" description="C2H2-type" evidence="7">
    <location>
        <begin position="239"/>
        <end position="266"/>
    </location>
</feature>
<feature type="domain" description="C2H2-type" evidence="7">
    <location>
        <begin position="492"/>
        <end position="519"/>
    </location>
</feature>
<dbReference type="InterPro" id="IPR036236">
    <property type="entry name" value="Znf_C2H2_sf"/>
</dbReference>
<evidence type="ECO:0000256" key="4">
    <source>
        <dbReference type="ARBA" id="ARBA00022833"/>
    </source>
</evidence>
<feature type="domain" description="C2H2-type" evidence="7">
    <location>
        <begin position="377"/>
        <end position="404"/>
    </location>
</feature>
<feature type="domain" description="C2H2-type" evidence="7">
    <location>
        <begin position="549"/>
        <end position="572"/>
    </location>
</feature>
<feature type="domain" description="C2H2-type" evidence="7">
    <location>
        <begin position="436"/>
        <end position="463"/>
    </location>
</feature>
<feature type="region of interest" description="Disordered" evidence="6">
    <location>
        <begin position="348"/>
        <end position="369"/>
    </location>
</feature>
<dbReference type="PROSITE" id="PS00028">
    <property type="entry name" value="ZINC_FINGER_C2H2_1"/>
    <property type="match status" value="11"/>
</dbReference>
<dbReference type="GeneID" id="106460977"/>
<feature type="domain" description="C2H2-type" evidence="7">
    <location>
        <begin position="520"/>
        <end position="548"/>
    </location>
</feature>
<sequence>MVTLVKEIPINEVEVFPSKNYIPGGPKKKQGIMQTSEPLKCEICSKLFISTSFLMCHKKIYHRGSKDNEELSGEETDELFEISSSNKLLFNAKELNGENMSETDDESQLYNYTSSEDDNSKDSISHLEKRTKPQPWENSNENQVIQHVNTLCEPGEMDEETDNILDEQPVTDVEMHKCELCKRLFISEECLKHHRRQHGNSESSQEHRCSHCGFNTSIFSEFLSHLSVHQDNQVDERPFKCLECGKGFKTDVHHRQHQQTHAKIQPLICSICGSMFRKDSSLANHMKSHETRIPTVHSGKNVKLNKQELVVRRINNAGDKRYHCSICDKGFACTNNLMKHYIAVHDPDNPNIPTTSSAVEKQKHEDKSNFSVSADAYPCDKCGRLFTSVKMLEGHKKIHRNETENRRFRCPHCKYSTNRATDLRNHVAIHTNERPYQCSYCGKGFTERSSLRNHTFIHTGEKPYVCEVCGKRFTQRAHINIHMRIHNKEKPYRCPYCEKTFAYHNVLTRHQRTHTGERPYKCSHCDESFKSSGALRSHEIARHTHEYPLECTECGKGFIQFGSMQVHLRNVHNIAIYKLKENQN</sequence>
<name>A0ABM1SIM6_LIMPO</name>
<dbReference type="SUPFAM" id="SSF57667">
    <property type="entry name" value="beta-beta-alpha zinc fingers"/>
    <property type="match status" value="8"/>
</dbReference>
<feature type="domain" description="C2H2-type" evidence="7">
    <location>
        <begin position="267"/>
        <end position="294"/>
    </location>
</feature>
<dbReference type="PANTHER" id="PTHR24403:SF107">
    <property type="entry name" value="ZINC FINGER PROTEIN 521"/>
    <property type="match status" value="1"/>
</dbReference>
<feature type="domain" description="C2H2-type" evidence="7">
    <location>
        <begin position="408"/>
        <end position="435"/>
    </location>
</feature>
<keyword evidence="4" id="KW-0862">Zinc</keyword>
<feature type="region of interest" description="Disordered" evidence="6">
    <location>
        <begin position="111"/>
        <end position="137"/>
    </location>
</feature>
<dbReference type="RefSeq" id="XP_022243481.1">
    <property type="nucleotide sequence ID" value="XM_022387773.1"/>
</dbReference>
<dbReference type="Pfam" id="PF13912">
    <property type="entry name" value="zf-C2H2_6"/>
    <property type="match status" value="1"/>
</dbReference>
<evidence type="ECO:0000256" key="2">
    <source>
        <dbReference type="ARBA" id="ARBA00022737"/>
    </source>
</evidence>
<keyword evidence="2" id="KW-0677">Repeat</keyword>
<dbReference type="PANTHER" id="PTHR24403">
    <property type="entry name" value="ZINC FINGER PROTEIN"/>
    <property type="match status" value="1"/>
</dbReference>
<gene>
    <name evidence="9" type="primary">LOC106460977</name>
</gene>
<organism evidence="8 9">
    <name type="scientific">Limulus polyphemus</name>
    <name type="common">Atlantic horseshoe crab</name>
    <dbReference type="NCBI Taxonomy" id="6850"/>
    <lineage>
        <taxon>Eukaryota</taxon>
        <taxon>Metazoa</taxon>
        <taxon>Ecdysozoa</taxon>
        <taxon>Arthropoda</taxon>
        <taxon>Chelicerata</taxon>
        <taxon>Merostomata</taxon>
        <taxon>Xiphosura</taxon>
        <taxon>Limulidae</taxon>
        <taxon>Limulus</taxon>
    </lineage>
</organism>
<feature type="domain" description="C2H2-type" evidence="7">
    <location>
        <begin position="464"/>
        <end position="491"/>
    </location>
</feature>
<evidence type="ECO:0000313" key="9">
    <source>
        <dbReference type="RefSeq" id="XP_022243481.1"/>
    </source>
</evidence>
<dbReference type="InterPro" id="IPR050688">
    <property type="entry name" value="Zinc_finger/UBP_domain"/>
</dbReference>
<feature type="domain" description="C2H2-type" evidence="7">
    <location>
        <begin position="39"/>
        <end position="67"/>
    </location>
</feature>
<evidence type="ECO:0000313" key="8">
    <source>
        <dbReference type="Proteomes" id="UP000694941"/>
    </source>
</evidence>
<dbReference type="InterPro" id="IPR013087">
    <property type="entry name" value="Znf_C2H2_type"/>
</dbReference>
<accession>A0ABM1SIM6</accession>
<protein>
    <submittedName>
        <fullName evidence="9">Zinc finger protein 2-like</fullName>
    </submittedName>
</protein>
<dbReference type="Gene3D" id="3.30.160.60">
    <property type="entry name" value="Classic Zinc Finger"/>
    <property type="match status" value="10"/>
</dbReference>
<evidence type="ECO:0000256" key="1">
    <source>
        <dbReference type="ARBA" id="ARBA00022723"/>
    </source>
</evidence>